<reference evidence="2" key="1">
    <citation type="journal article" date="2022" name="bioRxiv">
        <title>Sequencing and chromosome-scale assembly of the giantPleurodeles waltlgenome.</title>
        <authorList>
            <person name="Brown T."/>
            <person name="Elewa A."/>
            <person name="Iarovenko S."/>
            <person name="Subramanian E."/>
            <person name="Araus A.J."/>
            <person name="Petzold A."/>
            <person name="Susuki M."/>
            <person name="Suzuki K.-i.T."/>
            <person name="Hayashi T."/>
            <person name="Toyoda A."/>
            <person name="Oliveira C."/>
            <person name="Osipova E."/>
            <person name="Leigh N.D."/>
            <person name="Simon A."/>
            <person name="Yun M.H."/>
        </authorList>
    </citation>
    <scope>NUCLEOTIDE SEQUENCE</scope>
    <source>
        <strain evidence="2">20211129_DDA</strain>
        <tissue evidence="2">Liver</tissue>
    </source>
</reference>
<accession>A0AAV7N2B0</accession>
<comment type="caution">
    <text evidence="2">The sequence shown here is derived from an EMBL/GenBank/DDBJ whole genome shotgun (WGS) entry which is preliminary data.</text>
</comment>
<evidence type="ECO:0000313" key="3">
    <source>
        <dbReference type="Proteomes" id="UP001066276"/>
    </source>
</evidence>
<evidence type="ECO:0000313" key="2">
    <source>
        <dbReference type="EMBL" id="KAJ1110112.1"/>
    </source>
</evidence>
<dbReference type="EMBL" id="JANPWB010000013">
    <property type="protein sequence ID" value="KAJ1110112.1"/>
    <property type="molecule type" value="Genomic_DNA"/>
</dbReference>
<dbReference type="AlphaFoldDB" id="A0AAV7N2B0"/>
<organism evidence="2 3">
    <name type="scientific">Pleurodeles waltl</name>
    <name type="common">Iberian ribbed newt</name>
    <dbReference type="NCBI Taxonomy" id="8319"/>
    <lineage>
        <taxon>Eukaryota</taxon>
        <taxon>Metazoa</taxon>
        <taxon>Chordata</taxon>
        <taxon>Craniata</taxon>
        <taxon>Vertebrata</taxon>
        <taxon>Euteleostomi</taxon>
        <taxon>Amphibia</taxon>
        <taxon>Batrachia</taxon>
        <taxon>Caudata</taxon>
        <taxon>Salamandroidea</taxon>
        <taxon>Salamandridae</taxon>
        <taxon>Pleurodelinae</taxon>
        <taxon>Pleurodeles</taxon>
    </lineage>
</organism>
<feature type="compositionally biased region" description="Basic and acidic residues" evidence="1">
    <location>
        <begin position="135"/>
        <end position="148"/>
    </location>
</feature>
<feature type="compositionally biased region" description="Low complexity" evidence="1">
    <location>
        <begin position="47"/>
        <end position="56"/>
    </location>
</feature>
<evidence type="ECO:0000256" key="1">
    <source>
        <dbReference type="SAM" id="MobiDB-lite"/>
    </source>
</evidence>
<name>A0AAV7N2B0_PLEWA</name>
<gene>
    <name evidence="2" type="ORF">NDU88_007467</name>
</gene>
<feature type="region of interest" description="Disordered" evidence="1">
    <location>
        <begin position="47"/>
        <end position="148"/>
    </location>
</feature>
<keyword evidence="3" id="KW-1185">Reference proteome</keyword>
<protein>
    <submittedName>
        <fullName evidence="2">Uncharacterized protein</fullName>
    </submittedName>
</protein>
<feature type="compositionally biased region" description="Basic and acidic residues" evidence="1">
    <location>
        <begin position="88"/>
        <end position="115"/>
    </location>
</feature>
<dbReference type="Proteomes" id="UP001066276">
    <property type="component" value="Chromosome 9"/>
</dbReference>
<proteinExistence type="predicted"/>
<sequence length="148" mass="16460">MVCGYTNPYGGNLTNFLHTLYGKALNSLILKLTCDGSDRVDPHTTTTCAAAAPDSPEAARRASLPIRSPQCSRGGWAVKGVAPPPQEETIRRRIQKEPTSERITQRWSDHGRTEGGDAWNPWEESEPEPTPLQYRPRDEDRRPRGAHA</sequence>